<name>A0ABN3TM90_9ACTN</name>
<gene>
    <name evidence="2" type="ORF">GCM10010315_11260</name>
</gene>
<comment type="caution">
    <text evidence="2">The sequence shown here is derived from an EMBL/GenBank/DDBJ whole genome shotgun (WGS) entry which is preliminary data.</text>
</comment>
<evidence type="ECO:0000313" key="2">
    <source>
        <dbReference type="EMBL" id="GAA2710760.1"/>
    </source>
</evidence>
<evidence type="ECO:0008006" key="4">
    <source>
        <dbReference type="Google" id="ProtNLM"/>
    </source>
</evidence>
<sequence>MADDETVISKERAVELIESFLARELPTQPWRGSAPTPDVYHVEERAVGWLVFWRSAEQARARDVRGSFVGGHYLVDRHDGSIHYVPAVGWEDEGWEEQYLLQTKGIGPRDPLASSVRALVHSVGVAAAMSHLRKQAPRLSLQEAKAYVTTVQDGAEPPEELASLTRKETKWPPLPIETLAGPVQRAERRDAGDAS</sequence>
<proteinExistence type="predicted"/>
<feature type="compositionally biased region" description="Basic and acidic residues" evidence="1">
    <location>
        <begin position="185"/>
        <end position="195"/>
    </location>
</feature>
<reference evidence="2 3" key="1">
    <citation type="journal article" date="2019" name="Int. J. Syst. Evol. Microbiol.">
        <title>The Global Catalogue of Microorganisms (GCM) 10K type strain sequencing project: providing services to taxonomists for standard genome sequencing and annotation.</title>
        <authorList>
            <consortium name="The Broad Institute Genomics Platform"/>
            <consortium name="The Broad Institute Genome Sequencing Center for Infectious Disease"/>
            <person name="Wu L."/>
            <person name="Ma J."/>
        </authorList>
    </citation>
    <scope>NUCLEOTIDE SEQUENCE [LARGE SCALE GENOMIC DNA]</scope>
    <source>
        <strain evidence="2 3">JCM 4542</strain>
    </source>
</reference>
<keyword evidence="3" id="KW-1185">Reference proteome</keyword>
<evidence type="ECO:0000313" key="3">
    <source>
        <dbReference type="Proteomes" id="UP001500886"/>
    </source>
</evidence>
<organism evidence="2 3">
    <name type="scientific">Streptomyces luteosporeus</name>
    <dbReference type="NCBI Taxonomy" id="173856"/>
    <lineage>
        <taxon>Bacteria</taxon>
        <taxon>Bacillati</taxon>
        <taxon>Actinomycetota</taxon>
        <taxon>Actinomycetes</taxon>
        <taxon>Kitasatosporales</taxon>
        <taxon>Streptomycetaceae</taxon>
        <taxon>Streptomyces</taxon>
    </lineage>
</organism>
<dbReference type="Proteomes" id="UP001500886">
    <property type="component" value="Unassembled WGS sequence"/>
</dbReference>
<feature type="region of interest" description="Disordered" evidence="1">
    <location>
        <begin position="152"/>
        <end position="195"/>
    </location>
</feature>
<dbReference type="EMBL" id="BAAASL010000003">
    <property type="protein sequence ID" value="GAA2710760.1"/>
    <property type="molecule type" value="Genomic_DNA"/>
</dbReference>
<accession>A0ABN3TM90</accession>
<protein>
    <recommendedName>
        <fullName evidence="4">Immunity protein 35 domain-containing protein</fullName>
    </recommendedName>
</protein>
<evidence type="ECO:0000256" key="1">
    <source>
        <dbReference type="SAM" id="MobiDB-lite"/>
    </source>
</evidence>